<evidence type="ECO:0000256" key="5">
    <source>
        <dbReference type="ARBA" id="ARBA00023136"/>
    </source>
</evidence>
<feature type="transmembrane region" description="Helical" evidence="6">
    <location>
        <begin position="272"/>
        <end position="291"/>
    </location>
</feature>
<protein>
    <submittedName>
        <fullName evidence="7">ABC transporter permease</fullName>
    </submittedName>
</protein>
<feature type="transmembrane region" description="Helical" evidence="6">
    <location>
        <begin position="50"/>
        <end position="70"/>
    </location>
</feature>
<dbReference type="KEGG" id="cheb:HH215_02190"/>
<dbReference type="CDD" id="cd06579">
    <property type="entry name" value="TM_PBP1_transp_AraH_like"/>
    <property type="match status" value="1"/>
</dbReference>
<keyword evidence="3 6" id="KW-0812">Transmembrane</keyword>
<feature type="transmembrane region" description="Helical" evidence="6">
    <location>
        <begin position="21"/>
        <end position="38"/>
    </location>
</feature>
<evidence type="ECO:0000256" key="1">
    <source>
        <dbReference type="ARBA" id="ARBA00004651"/>
    </source>
</evidence>
<dbReference type="GO" id="GO:0005886">
    <property type="term" value="C:plasma membrane"/>
    <property type="evidence" value="ECO:0007669"/>
    <property type="project" value="UniProtKB-SubCell"/>
</dbReference>
<feature type="transmembrane region" description="Helical" evidence="6">
    <location>
        <begin position="219"/>
        <end position="240"/>
    </location>
</feature>
<feature type="transmembrane region" description="Helical" evidence="6">
    <location>
        <begin position="77"/>
        <end position="94"/>
    </location>
</feature>
<feature type="transmembrane region" description="Helical" evidence="6">
    <location>
        <begin position="100"/>
        <end position="122"/>
    </location>
</feature>
<organism evidence="7 8">
    <name type="scientific">Cohnella herbarum</name>
    <dbReference type="NCBI Taxonomy" id="2728023"/>
    <lineage>
        <taxon>Bacteria</taxon>
        <taxon>Bacillati</taxon>
        <taxon>Bacillota</taxon>
        <taxon>Bacilli</taxon>
        <taxon>Bacillales</taxon>
        <taxon>Paenibacillaceae</taxon>
        <taxon>Cohnella</taxon>
    </lineage>
</organism>
<dbReference type="InterPro" id="IPR001851">
    <property type="entry name" value="ABC_transp_permease"/>
</dbReference>
<feature type="transmembrane region" description="Helical" evidence="6">
    <location>
        <begin position="167"/>
        <end position="187"/>
    </location>
</feature>
<dbReference type="Proteomes" id="UP000502248">
    <property type="component" value="Chromosome"/>
</dbReference>
<dbReference type="Pfam" id="PF02653">
    <property type="entry name" value="BPD_transp_2"/>
    <property type="match status" value="1"/>
</dbReference>
<dbReference type="PANTHER" id="PTHR32196">
    <property type="entry name" value="ABC TRANSPORTER PERMEASE PROTEIN YPHD-RELATED-RELATED"/>
    <property type="match status" value="1"/>
</dbReference>
<dbReference type="AlphaFoldDB" id="A0A7Z2ZJM9"/>
<evidence type="ECO:0000256" key="6">
    <source>
        <dbReference type="SAM" id="Phobius"/>
    </source>
</evidence>
<keyword evidence="8" id="KW-1185">Reference proteome</keyword>
<gene>
    <name evidence="7" type="ORF">HH215_02190</name>
</gene>
<keyword evidence="5 6" id="KW-0472">Membrane</keyword>
<sequence length="322" mass="33558">MKSNQATAGEINKPKGFQLKSGVGLLILYIIIVVFFSLKSPYFLTVNNFLNIGLATSILGIIAVAMTFVIISGGIDLSIGSIVALTGVITAQVYESSGSLPLAIISGLCIGVVMGLLNGFLITYLKINPLITTLGTMSIGRGLAFVMSGGSTSSMADFKYLGRGYLLGIPFPLILMIIIFIIAYFVLKHTIFGRTVYAIGGNEVASRLAAIPVRRNQMLIYLICGLAAALGGLILTSQLGAGAPQAATGIEMSVIAAVILGGCSLAGGRGTIIGTLLGVIILGTVNNGLVLLNVSSYWQEVARGFVLLAAVAIDQVQKLRKK</sequence>
<feature type="transmembrane region" description="Helical" evidence="6">
    <location>
        <begin position="246"/>
        <end position="265"/>
    </location>
</feature>
<dbReference type="PANTHER" id="PTHR32196:SF72">
    <property type="entry name" value="RIBOSE IMPORT PERMEASE PROTEIN RBSC"/>
    <property type="match status" value="1"/>
</dbReference>
<feature type="transmembrane region" description="Helical" evidence="6">
    <location>
        <begin position="129"/>
        <end position="147"/>
    </location>
</feature>
<dbReference type="EMBL" id="CP051680">
    <property type="protein sequence ID" value="QJD82103.1"/>
    <property type="molecule type" value="Genomic_DNA"/>
</dbReference>
<accession>A0A7Z2ZJM9</accession>
<evidence type="ECO:0000256" key="3">
    <source>
        <dbReference type="ARBA" id="ARBA00022692"/>
    </source>
</evidence>
<comment type="subcellular location">
    <subcellularLocation>
        <location evidence="1">Cell membrane</location>
        <topology evidence="1">Multi-pass membrane protein</topology>
    </subcellularLocation>
</comment>
<evidence type="ECO:0000313" key="7">
    <source>
        <dbReference type="EMBL" id="QJD82103.1"/>
    </source>
</evidence>
<dbReference type="RefSeq" id="WP_169278406.1">
    <property type="nucleotide sequence ID" value="NZ_CP051680.1"/>
</dbReference>
<dbReference type="GO" id="GO:0022857">
    <property type="term" value="F:transmembrane transporter activity"/>
    <property type="evidence" value="ECO:0007669"/>
    <property type="project" value="InterPro"/>
</dbReference>
<proteinExistence type="predicted"/>
<evidence type="ECO:0000256" key="4">
    <source>
        <dbReference type="ARBA" id="ARBA00022989"/>
    </source>
</evidence>
<keyword evidence="4 6" id="KW-1133">Transmembrane helix</keyword>
<evidence type="ECO:0000256" key="2">
    <source>
        <dbReference type="ARBA" id="ARBA00022475"/>
    </source>
</evidence>
<keyword evidence="2" id="KW-1003">Cell membrane</keyword>
<evidence type="ECO:0000313" key="8">
    <source>
        <dbReference type="Proteomes" id="UP000502248"/>
    </source>
</evidence>
<name>A0A7Z2ZJM9_9BACL</name>
<reference evidence="7 8" key="1">
    <citation type="submission" date="2020-04" db="EMBL/GenBank/DDBJ databases">
        <title>Genome sequencing of novel species.</title>
        <authorList>
            <person name="Heo J."/>
            <person name="Kim S.-J."/>
            <person name="Kim J.-S."/>
            <person name="Hong S.-B."/>
            <person name="Kwon S.-W."/>
        </authorList>
    </citation>
    <scope>NUCLEOTIDE SEQUENCE [LARGE SCALE GENOMIC DNA]</scope>
    <source>
        <strain evidence="7 8">MFER-1</strain>
    </source>
</reference>